<name>Q9HK43_THEAC</name>
<dbReference type="PaxDb" id="273075-Ta0763"/>
<evidence type="ECO:0000259" key="1">
    <source>
        <dbReference type="SMART" id="SM00670"/>
    </source>
</evidence>
<dbReference type="HOGENOM" id="CLU_107892_3_0_2"/>
<dbReference type="InterPro" id="IPR002716">
    <property type="entry name" value="PIN_dom"/>
</dbReference>
<sequence length="120" mass="13440">MKSNFAIVDTNVIIYAMKSRVRLDELVLSLSGIARIAIPECVIYELRKLSAADINARIGLQYAMQHQVLKSEGHGDECILKAAIKYGCPVITNDREFIEVLKRNHVVVATLSGRKLVRMN</sequence>
<evidence type="ECO:0000313" key="3">
    <source>
        <dbReference type="Proteomes" id="UP000001024"/>
    </source>
</evidence>
<dbReference type="KEGG" id="tac:Ta0763"/>
<protein>
    <recommendedName>
        <fullName evidence="1">PIN domain-containing protein</fullName>
    </recommendedName>
</protein>
<dbReference type="Proteomes" id="UP000001024">
    <property type="component" value="Chromosome"/>
</dbReference>
<accession>Q9HK43</accession>
<dbReference type="EMBL" id="AL445065">
    <property type="protein sequence ID" value="CAC11896.1"/>
    <property type="molecule type" value="Genomic_DNA"/>
</dbReference>
<dbReference type="OrthoDB" id="57216at2157"/>
<dbReference type="SUPFAM" id="SSF88723">
    <property type="entry name" value="PIN domain-like"/>
    <property type="match status" value="1"/>
</dbReference>
<dbReference type="AlphaFoldDB" id="Q9HK43"/>
<dbReference type="InterPro" id="IPR041120">
    <property type="entry name" value="PIN_9"/>
</dbReference>
<gene>
    <name evidence="2" type="ordered locus">Ta0763</name>
</gene>
<dbReference type="EnsemblBacteria" id="CAC11896">
    <property type="protein sequence ID" value="CAC11896"/>
    <property type="gene ID" value="CAC11896"/>
</dbReference>
<organism evidence="2 3">
    <name type="scientific">Thermoplasma acidophilum (strain ATCC 25905 / DSM 1728 / JCM 9062 / NBRC 15155 / AMRC-C165)</name>
    <dbReference type="NCBI Taxonomy" id="273075"/>
    <lineage>
        <taxon>Archaea</taxon>
        <taxon>Methanobacteriati</taxon>
        <taxon>Thermoplasmatota</taxon>
        <taxon>Thermoplasmata</taxon>
        <taxon>Thermoplasmatales</taxon>
        <taxon>Thermoplasmataceae</taxon>
        <taxon>Thermoplasma</taxon>
    </lineage>
</organism>
<keyword evidence="3" id="KW-1185">Reference proteome</keyword>
<dbReference type="CDD" id="cd09879">
    <property type="entry name" value="PIN_VapC_AF0591-like"/>
    <property type="match status" value="1"/>
</dbReference>
<dbReference type="Pfam" id="PF18477">
    <property type="entry name" value="PIN_9"/>
    <property type="match status" value="1"/>
</dbReference>
<dbReference type="eggNOG" id="arCOG04312">
    <property type="taxonomic scope" value="Archaea"/>
</dbReference>
<feature type="domain" description="PIN" evidence="1">
    <location>
        <begin position="4"/>
        <end position="99"/>
    </location>
</feature>
<dbReference type="RefSeq" id="WP_010901178.1">
    <property type="nucleotide sequence ID" value="NC_002578.1"/>
</dbReference>
<dbReference type="SMART" id="SM00670">
    <property type="entry name" value="PINc"/>
    <property type="match status" value="1"/>
</dbReference>
<dbReference type="InterPro" id="IPR029060">
    <property type="entry name" value="PIN-like_dom_sf"/>
</dbReference>
<evidence type="ECO:0000313" key="2">
    <source>
        <dbReference type="EMBL" id="CAC11896.1"/>
    </source>
</evidence>
<dbReference type="InParanoid" id="Q9HK43"/>
<dbReference type="STRING" id="273075.gene:9571978"/>
<dbReference type="Gene3D" id="3.40.50.1010">
    <property type="entry name" value="5'-nuclease"/>
    <property type="match status" value="1"/>
</dbReference>
<proteinExistence type="predicted"/>
<reference evidence="2 3" key="1">
    <citation type="journal article" date="2000" name="Nature">
        <title>The genome sequence of the thermoacidophilic scavenger Thermoplasma acidophilum.</title>
        <authorList>
            <person name="Ruepp A."/>
            <person name="Graml W."/>
            <person name="Santos-Martinez M.L."/>
            <person name="Koretke K.K."/>
            <person name="Volker C."/>
            <person name="Mewes H.W."/>
            <person name="Frishman D."/>
            <person name="Stocker S."/>
            <person name="Lupas A.N."/>
            <person name="Baumeister W."/>
        </authorList>
    </citation>
    <scope>NUCLEOTIDE SEQUENCE [LARGE SCALE GENOMIC DNA]</scope>
    <source>
        <strain evidence="3">ATCC 25905 / DSM 1728 / JCM 9062 / NBRC 15155 / AMRC-C165</strain>
    </source>
</reference>